<dbReference type="InterPro" id="IPR036514">
    <property type="entry name" value="SGNH_hydro_sf"/>
</dbReference>
<organism evidence="2 3">
    <name type="scientific">Cohnella hongkongensis</name>
    <dbReference type="NCBI Taxonomy" id="178337"/>
    <lineage>
        <taxon>Bacteria</taxon>
        <taxon>Bacillati</taxon>
        <taxon>Bacillota</taxon>
        <taxon>Bacilli</taxon>
        <taxon>Bacillales</taxon>
        <taxon>Paenibacillaceae</taxon>
        <taxon>Cohnella</taxon>
    </lineage>
</organism>
<dbReference type="Proteomes" id="UP001596028">
    <property type="component" value="Unassembled WGS sequence"/>
</dbReference>
<evidence type="ECO:0000259" key="1">
    <source>
        <dbReference type="Pfam" id="PF13472"/>
    </source>
</evidence>
<dbReference type="Pfam" id="PF13472">
    <property type="entry name" value="Lipase_GDSL_2"/>
    <property type="match status" value="1"/>
</dbReference>
<name>A0ABV9F776_9BACL</name>
<dbReference type="Gene3D" id="3.40.50.1110">
    <property type="entry name" value="SGNH hydrolase"/>
    <property type="match status" value="1"/>
</dbReference>
<dbReference type="InterPro" id="IPR013830">
    <property type="entry name" value="SGNH_hydro"/>
</dbReference>
<protein>
    <submittedName>
        <fullName evidence="2">GDSL-type esterase/lipase family protein</fullName>
    </submittedName>
</protein>
<dbReference type="RefSeq" id="WP_378093395.1">
    <property type="nucleotide sequence ID" value="NZ_JBHSEP010000003.1"/>
</dbReference>
<gene>
    <name evidence="2" type="ORF">ACFO3S_06100</name>
</gene>
<evidence type="ECO:0000313" key="2">
    <source>
        <dbReference type="EMBL" id="MFC4597806.1"/>
    </source>
</evidence>
<comment type="caution">
    <text evidence="2">The sequence shown here is derived from an EMBL/GenBank/DDBJ whole genome shotgun (WGS) entry which is preliminary data.</text>
</comment>
<accession>A0ABV9F776</accession>
<dbReference type="SUPFAM" id="SSF52266">
    <property type="entry name" value="SGNH hydrolase"/>
    <property type="match status" value="1"/>
</dbReference>
<proteinExistence type="predicted"/>
<keyword evidence="3" id="KW-1185">Reference proteome</keyword>
<evidence type="ECO:0000313" key="3">
    <source>
        <dbReference type="Proteomes" id="UP001596028"/>
    </source>
</evidence>
<reference evidence="3" key="1">
    <citation type="journal article" date="2019" name="Int. J. Syst. Evol. Microbiol.">
        <title>The Global Catalogue of Microorganisms (GCM) 10K type strain sequencing project: providing services to taxonomists for standard genome sequencing and annotation.</title>
        <authorList>
            <consortium name="The Broad Institute Genomics Platform"/>
            <consortium name="The Broad Institute Genome Sequencing Center for Infectious Disease"/>
            <person name="Wu L."/>
            <person name="Ma J."/>
        </authorList>
    </citation>
    <scope>NUCLEOTIDE SEQUENCE [LARGE SCALE GENOMIC DNA]</scope>
    <source>
        <strain evidence="3">CCUG 49571</strain>
    </source>
</reference>
<dbReference type="EMBL" id="JBHSEP010000003">
    <property type="protein sequence ID" value="MFC4597806.1"/>
    <property type="molecule type" value="Genomic_DNA"/>
</dbReference>
<feature type="domain" description="SGNH hydrolase-type esterase" evidence="1">
    <location>
        <begin position="158"/>
        <end position="325"/>
    </location>
</feature>
<sequence length="342" mass="38031">MIYRQMELHNVEELVPVEGRPGLLLQRVPESVRAGLGELGSQQIRRAAAVEIRFCAPAGSDSSVTLASYGGTSTVQVYYGDYWLEDHELGEEPKRIAVKEPEPGFQFQYPWKEQVPRLSYGPVWRLVLQGFEVHLLDRSGEGLRPPEAKEKPALTYLAYGTSITFGISAATPDMTYVGQTAWRLGLDTINLGMPGSAYCETAIAEHIAGRNDWDIASLCISVNMLNQGVTVREFAEKAEAMVRRIASAHPSKPLVCISLFPSFADLGWTWPGRDVQASSEEYRRTLKRIAEGSGYPNVHYADGRELLDDWRGLSHDLLHPGNAGMIRIGERLARFMRPLVGE</sequence>